<keyword evidence="1" id="KW-0472">Membrane</keyword>
<proteinExistence type="predicted"/>
<feature type="transmembrane region" description="Helical" evidence="1">
    <location>
        <begin position="172"/>
        <end position="196"/>
    </location>
</feature>
<organism evidence="2 3">
    <name type="scientific">Phormidium yuhuli AB48</name>
    <dbReference type="NCBI Taxonomy" id="2940671"/>
    <lineage>
        <taxon>Bacteria</taxon>
        <taxon>Bacillati</taxon>
        <taxon>Cyanobacteriota</taxon>
        <taxon>Cyanophyceae</taxon>
        <taxon>Oscillatoriophycideae</taxon>
        <taxon>Oscillatoriales</taxon>
        <taxon>Oscillatoriaceae</taxon>
        <taxon>Phormidium</taxon>
        <taxon>Phormidium yuhuli</taxon>
    </lineage>
</organism>
<reference evidence="2" key="1">
    <citation type="submission" date="2022-06" db="EMBL/GenBank/DDBJ databases">
        <title>Genome sequence of Phormidium yuhuli AB48 isolated from an industrial photobioreactor environment.</title>
        <authorList>
            <person name="Qiu Y."/>
            <person name="Noonan A.J.C."/>
            <person name="Dofher K."/>
            <person name="Koch M."/>
            <person name="Kieft B."/>
            <person name="Lin X."/>
            <person name="Ziels R.M."/>
            <person name="Hallam S.J."/>
        </authorList>
    </citation>
    <scope>NUCLEOTIDE SEQUENCE</scope>
    <source>
        <strain evidence="2">AB48</strain>
    </source>
</reference>
<dbReference type="EMBL" id="CP098611">
    <property type="protein sequence ID" value="USR92162.1"/>
    <property type="molecule type" value="Genomic_DNA"/>
</dbReference>
<dbReference type="PANTHER" id="PTHR34548:SF2">
    <property type="entry name" value="PROTEIN TIC 21, CHLOROPLASTIC"/>
    <property type="match status" value="1"/>
</dbReference>
<name>A0ABY5ASE9_9CYAN</name>
<protein>
    <submittedName>
        <fullName evidence="2">DUF3611 family protein</fullName>
    </submittedName>
</protein>
<evidence type="ECO:0000313" key="2">
    <source>
        <dbReference type="EMBL" id="USR92162.1"/>
    </source>
</evidence>
<dbReference type="Proteomes" id="UP001056708">
    <property type="component" value="Chromosome"/>
</dbReference>
<dbReference type="InterPro" id="IPR022051">
    <property type="entry name" value="DUF3611"/>
</dbReference>
<gene>
    <name evidence="2" type="ORF">NEA10_05400</name>
</gene>
<dbReference type="Pfam" id="PF12263">
    <property type="entry name" value="DUF3611"/>
    <property type="match status" value="1"/>
</dbReference>
<feature type="transmembrane region" description="Helical" evidence="1">
    <location>
        <begin position="75"/>
        <end position="94"/>
    </location>
</feature>
<feature type="transmembrane region" description="Helical" evidence="1">
    <location>
        <begin position="125"/>
        <end position="152"/>
    </location>
</feature>
<dbReference type="PANTHER" id="PTHR34548">
    <property type="entry name" value="PROTEIN TIC 21, CHLOROPLASTIC"/>
    <property type="match status" value="1"/>
</dbReference>
<keyword evidence="3" id="KW-1185">Reference proteome</keyword>
<keyword evidence="1" id="KW-1133">Transmembrane helix</keyword>
<dbReference type="RefSeq" id="WP_252664234.1">
    <property type="nucleotide sequence ID" value="NZ_CP098611.1"/>
</dbReference>
<evidence type="ECO:0000256" key="1">
    <source>
        <dbReference type="SAM" id="Phobius"/>
    </source>
</evidence>
<accession>A0ABY5ASE9</accession>
<feature type="transmembrane region" description="Helical" evidence="1">
    <location>
        <begin position="36"/>
        <end position="55"/>
    </location>
</feature>
<sequence length="205" mass="22408">MNDENKLPTRDTTIYEGQIPPSLERVIPAMRRFGQISFWFQLVLGVIAGLIFFFAGFVGSNTGEPNRLSPEEGPGLFFAIAGLVALAIGMYWALRYTQIAKRLAIPDPSLRPTRAQTLGSLQTGVIINLVGMLFSLVAAQIITGLLMVKVLSSEGVQFSPAALSRLVQPIDIFVVLANTNSLFAHFVALTCSLWLLRLIQTIKTT</sequence>
<evidence type="ECO:0000313" key="3">
    <source>
        <dbReference type="Proteomes" id="UP001056708"/>
    </source>
</evidence>
<keyword evidence="1" id="KW-0812">Transmembrane</keyword>